<feature type="transmembrane region" description="Helical" evidence="1">
    <location>
        <begin position="54"/>
        <end position="73"/>
    </location>
</feature>
<evidence type="ECO:0000313" key="3">
    <source>
        <dbReference type="Proteomes" id="UP000078103"/>
    </source>
</evidence>
<keyword evidence="1" id="KW-0472">Membrane</keyword>
<gene>
    <name evidence="2" type="ORF">A7P89_03875</name>
</gene>
<name>A0A1A9RRX2_EIKCO</name>
<keyword evidence="1" id="KW-1133">Transmembrane helix</keyword>
<feature type="transmembrane region" description="Helical" evidence="1">
    <location>
        <begin position="20"/>
        <end position="42"/>
    </location>
</feature>
<proteinExistence type="predicted"/>
<sequence>MTEKSGKVIWLYPYSAAECWLKGVLVWGMALLLACPTVWLLVPGLLRPGRVWPGKLVGGVLLLLCGILAWKLLERWWRGLTTVKILRLDVVRGVLLHGYWRWGWRELSEYPISAFAAVAGERIYNVSLGWGSYERLWLAGADGQHDLMIAECAASRGLNKLEAMQYKISRYTGLPRVPIGSRER</sequence>
<keyword evidence="1" id="KW-0812">Transmembrane</keyword>
<reference evidence="3" key="1">
    <citation type="submission" date="2016-05" db="EMBL/GenBank/DDBJ databases">
        <title>Draft genome of Corynebacterium afermentans subsp. afermentans LCDC 88199T.</title>
        <authorList>
            <person name="Bernier A.-M."/>
            <person name="Bernard K."/>
        </authorList>
    </citation>
    <scope>NUCLEOTIDE SEQUENCE [LARGE SCALE GENOMIC DNA]</scope>
    <source>
        <strain evidence="3">NML120819</strain>
    </source>
</reference>
<protein>
    <submittedName>
        <fullName evidence="2">Uncharacterized protein</fullName>
    </submittedName>
</protein>
<evidence type="ECO:0000256" key="1">
    <source>
        <dbReference type="SAM" id="Phobius"/>
    </source>
</evidence>
<dbReference type="AlphaFoldDB" id="A0A1A9RRX2"/>
<dbReference type="Proteomes" id="UP000078103">
    <property type="component" value="Unassembled WGS sequence"/>
</dbReference>
<dbReference type="PROSITE" id="PS51257">
    <property type="entry name" value="PROKAR_LIPOPROTEIN"/>
    <property type="match status" value="1"/>
</dbReference>
<dbReference type="RefSeq" id="WP_064105450.1">
    <property type="nucleotide sequence ID" value="NZ_LXSH01000013.1"/>
</dbReference>
<accession>A0A1A9RRX2</accession>
<organism evidence="2 3">
    <name type="scientific">Eikenella corrodens</name>
    <dbReference type="NCBI Taxonomy" id="539"/>
    <lineage>
        <taxon>Bacteria</taxon>
        <taxon>Pseudomonadati</taxon>
        <taxon>Pseudomonadota</taxon>
        <taxon>Betaproteobacteria</taxon>
        <taxon>Neisseriales</taxon>
        <taxon>Neisseriaceae</taxon>
        <taxon>Eikenella</taxon>
    </lineage>
</organism>
<evidence type="ECO:0000313" key="2">
    <source>
        <dbReference type="EMBL" id="OAM23252.1"/>
    </source>
</evidence>
<comment type="caution">
    <text evidence="2">The sequence shown here is derived from an EMBL/GenBank/DDBJ whole genome shotgun (WGS) entry which is preliminary data.</text>
</comment>
<dbReference type="EMBL" id="LXSH01000013">
    <property type="protein sequence ID" value="OAM23252.1"/>
    <property type="molecule type" value="Genomic_DNA"/>
</dbReference>